<sequence length="135" mass="15216">MLQKISVCLSRLTKVPEQFIRFLIIGTLNTAFAYGLYALFIFAGCHYALAVFLSTVIGICFSFKTLGAFVFDNPDNRLIFKFFSVYVVCYFVNVGILKLLTGAGMQNLYLAGLISSFLVALVSFFLNKFVVFRRK</sequence>
<dbReference type="InterPro" id="IPR007267">
    <property type="entry name" value="GtrA_DPMS_TM"/>
</dbReference>
<protein>
    <submittedName>
        <fullName evidence="8">GtrA family protein</fullName>
    </submittedName>
</protein>
<organism evidence="8 9">
    <name type="scientific">Candidatus Avelusimicrobium gallicola</name>
    <dbReference type="NCBI Taxonomy" id="2562704"/>
    <lineage>
        <taxon>Bacteria</taxon>
        <taxon>Pseudomonadati</taxon>
        <taxon>Elusimicrobiota</taxon>
        <taxon>Elusimicrobia</taxon>
        <taxon>Elusimicrobiales</taxon>
        <taxon>Elusimicrobiaceae</taxon>
        <taxon>Candidatus Avelusimicrobium</taxon>
    </lineage>
</organism>
<dbReference type="AlphaFoldDB" id="A0A928HJ96"/>
<evidence type="ECO:0000256" key="5">
    <source>
        <dbReference type="ARBA" id="ARBA00023136"/>
    </source>
</evidence>
<feature type="transmembrane region" description="Helical" evidence="6">
    <location>
        <begin position="49"/>
        <end position="71"/>
    </location>
</feature>
<comment type="caution">
    <text evidence="8">The sequence shown here is derived from an EMBL/GenBank/DDBJ whole genome shotgun (WGS) entry which is preliminary data.</text>
</comment>
<feature type="transmembrane region" description="Helical" evidence="6">
    <location>
        <begin position="78"/>
        <end position="96"/>
    </location>
</feature>
<dbReference type="PANTHER" id="PTHR38459">
    <property type="entry name" value="PROPHAGE BACTOPRENOL-LINKED GLUCOSE TRANSLOCASE HOMOLOG"/>
    <property type="match status" value="1"/>
</dbReference>
<evidence type="ECO:0000259" key="7">
    <source>
        <dbReference type="Pfam" id="PF04138"/>
    </source>
</evidence>
<dbReference type="EMBL" id="SUVG01000008">
    <property type="protein sequence ID" value="MBE6421795.1"/>
    <property type="molecule type" value="Genomic_DNA"/>
</dbReference>
<keyword evidence="3 6" id="KW-0812">Transmembrane</keyword>
<evidence type="ECO:0000256" key="3">
    <source>
        <dbReference type="ARBA" id="ARBA00022692"/>
    </source>
</evidence>
<evidence type="ECO:0000313" key="8">
    <source>
        <dbReference type="EMBL" id="MBE6421795.1"/>
    </source>
</evidence>
<keyword evidence="5 6" id="KW-0472">Membrane</keyword>
<dbReference type="Proteomes" id="UP000725649">
    <property type="component" value="Unassembled WGS sequence"/>
</dbReference>
<accession>A0A928HJ96</accession>
<evidence type="ECO:0000256" key="6">
    <source>
        <dbReference type="SAM" id="Phobius"/>
    </source>
</evidence>
<keyword evidence="4 6" id="KW-1133">Transmembrane helix</keyword>
<proteinExistence type="inferred from homology"/>
<dbReference type="Pfam" id="PF04138">
    <property type="entry name" value="GtrA_DPMS_TM"/>
    <property type="match status" value="1"/>
</dbReference>
<evidence type="ECO:0000313" key="9">
    <source>
        <dbReference type="Proteomes" id="UP000725649"/>
    </source>
</evidence>
<feature type="domain" description="GtrA/DPMS transmembrane" evidence="7">
    <location>
        <begin position="21"/>
        <end position="132"/>
    </location>
</feature>
<evidence type="ECO:0000256" key="4">
    <source>
        <dbReference type="ARBA" id="ARBA00022989"/>
    </source>
</evidence>
<dbReference type="PANTHER" id="PTHR38459:SF1">
    <property type="entry name" value="PROPHAGE BACTOPRENOL-LINKED GLUCOSE TRANSLOCASE HOMOLOG"/>
    <property type="match status" value="1"/>
</dbReference>
<evidence type="ECO:0000256" key="2">
    <source>
        <dbReference type="ARBA" id="ARBA00009399"/>
    </source>
</evidence>
<dbReference type="InterPro" id="IPR051401">
    <property type="entry name" value="GtrA_CellWall_Glycosyl"/>
</dbReference>
<reference evidence="8" key="1">
    <citation type="submission" date="2019-04" db="EMBL/GenBank/DDBJ databases">
        <title>Evolution of Biomass-Degrading Anaerobic Consortia Revealed by Metagenomics.</title>
        <authorList>
            <person name="Peng X."/>
        </authorList>
    </citation>
    <scope>NUCLEOTIDE SEQUENCE</scope>
    <source>
        <strain evidence="8">SIG66</strain>
    </source>
</reference>
<feature type="transmembrane region" description="Helical" evidence="6">
    <location>
        <begin position="20"/>
        <end position="43"/>
    </location>
</feature>
<dbReference type="GO" id="GO:0000271">
    <property type="term" value="P:polysaccharide biosynthetic process"/>
    <property type="evidence" value="ECO:0007669"/>
    <property type="project" value="InterPro"/>
</dbReference>
<name>A0A928HJ96_9BACT</name>
<comment type="similarity">
    <text evidence="2">Belongs to the GtrA family.</text>
</comment>
<dbReference type="GO" id="GO:0005886">
    <property type="term" value="C:plasma membrane"/>
    <property type="evidence" value="ECO:0007669"/>
    <property type="project" value="TreeGrafter"/>
</dbReference>
<comment type="subcellular location">
    <subcellularLocation>
        <location evidence="1">Membrane</location>
        <topology evidence="1">Multi-pass membrane protein</topology>
    </subcellularLocation>
</comment>
<gene>
    <name evidence="8" type="ORF">E7027_06715</name>
</gene>
<feature type="transmembrane region" description="Helical" evidence="6">
    <location>
        <begin position="108"/>
        <end position="126"/>
    </location>
</feature>
<evidence type="ECO:0000256" key="1">
    <source>
        <dbReference type="ARBA" id="ARBA00004141"/>
    </source>
</evidence>